<dbReference type="HOGENOM" id="CLU_2097317_0_0_1"/>
<evidence type="ECO:0000256" key="1">
    <source>
        <dbReference type="SAM" id="MobiDB-lite"/>
    </source>
</evidence>
<proteinExistence type="predicted"/>
<evidence type="ECO:0000313" key="3">
    <source>
        <dbReference type="Proteomes" id="UP000002668"/>
    </source>
</evidence>
<evidence type="ECO:0000313" key="2">
    <source>
        <dbReference type="EMBL" id="CBY02377.1"/>
    </source>
</evidence>
<dbReference type="Proteomes" id="UP000002668">
    <property type="component" value="Genome"/>
</dbReference>
<dbReference type="AlphaFoldDB" id="E5AD25"/>
<dbReference type="EMBL" id="FP929139">
    <property type="protein sequence ID" value="CBY02377.1"/>
    <property type="molecule type" value="Genomic_DNA"/>
</dbReference>
<gene>
    <name evidence="2" type="ORF">LEMA_P011640.1</name>
</gene>
<feature type="region of interest" description="Disordered" evidence="1">
    <location>
        <begin position="1"/>
        <end position="103"/>
    </location>
</feature>
<organism evidence="2 3">
    <name type="scientific">Leptosphaeria maculans (strain JN3 / isolate v23.1.3 / race Av1-4-5-6-7-8)</name>
    <name type="common">Blackleg fungus</name>
    <name type="synonym">Phoma lingam</name>
    <dbReference type="NCBI Taxonomy" id="985895"/>
    <lineage>
        <taxon>Eukaryota</taxon>
        <taxon>Fungi</taxon>
        <taxon>Dikarya</taxon>
        <taxon>Ascomycota</taxon>
        <taxon>Pezizomycotina</taxon>
        <taxon>Dothideomycetes</taxon>
        <taxon>Pleosporomycetidae</taxon>
        <taxon>Pleosporales</taxon>
        <taxon>Pleosporineae</taxon>
        <taxon>Leptosphaeriaceae</taxon>
        <taxon>Plenodomus</taxon>
        <taxon>Plenodomus lingam/Leptosphaeria maculans species complex</taxon>
    </lineage>
</organism>
<name>E5AD25_LEPMJ</name>
<dbReference type="InParanoid" id="E5AD25"/>
<dbReference type="VEuPathDB" id="FungiDB:LEMA_P011640.1"/>
<feature type="compositionally biased region" description="Polar residues" evidence="1">
    <location>
        <begin position="45"/>
        <end position="66"/>
    </location>
</feature>
<sequence>MRQLPKHQRNLDNTAITSKKHNPDFLNPKQNLKTRKRTHVFHNPTLLTRNTGHSPGSTHPQQTSKVTHTHDFISHVHPPHPTQTMRVPVPKSKHPAFPRSAKGAATDAIGEVFMYS</sequence>
<keyword evidence="3" id="KW-1185">Reference proteome</keyword>
<protein>
    <submittedName>
        <fullName evidence="2">Predicted protein</fullName>
    </submittedName>
</protein>
<accession>E5AD25</accession>
<reference evidence="3" key="1">
    <citation type="journal article" date="2011" name="Nat. Commun.">
        <title>Effector diversification within compartments of the Leptosphaeria maculans genome affected by Repeat-Induced Point mutations.</title>
        <authorList>
            <person name="Rouxel T."/>
            <person name="Grandaubert J."/>
            <person name="Hane J.K."/>
            <person name="Hoede C."/>
            <person name="van de Wouw A.P."/>
            <person name="Couloux A."/>
            <person name="Dominguez V."/>
            <person name="Anthouard V."/>
            <person name="Bally P."/>
            <person name="Bourras S."/>
            <person name="Cozijnsen A.J."/>
            <person name="Ciuffetti L.M."/>
            <person name="Degrave A."/>
            <person name="Dilmaghani A."/>
            <person name="Duret L."/>
            <person name="Fudal I."/>
            <person name="Goodwin S.B."/>
            <person name="Gout L."/>
            <person name="Glaser N."/>
            <person name="Linglin J."/>
            <person name="Kema G.H.J."/>
            <person name="Lapalu N."/>
            <person name="Lawrence C.B."/>
            <person name="May K."/>
            <person name="Meyer M."/>
            <person name="Ollivier B."/>
            <person name="Poulain J."/>
            <person name="Schoch C.L."/>
            <person name="Simon A."/>
            <person name="Spatafora J.W."/>
            <person name="Stachowiak A."/>
            <person name="Turgeon B.G."/>
            <person name="Tyler B.M."/>
            <person name="Vincent D."/>
            <person name="Weissenbach J."/>
            <person name="Amselem J."/>
            <person name="Quesneville H."/>
            <person name="Oliver R.P."/>
            <person name="Wincker P."/>
            <person name="Balesdent M.-H."/>
            <person name="Howlett B.J."/>
        </authorList>
    </citation>
    <scope>NUCLEOTIDE SEQUENCE [LARGE SCALE GENOMIC DNA]</scope>
    <source>
        <strain evidence="3">JN3 / isolate v23.1.3 / race Av1-4-5-6-7-8</strain>
    </source>
</reference>